<feature type="transmembrane region" description="Helical" evidence="1">
    <location>
        <begin position="34"/>
        <end position="55"/>
    </location>
</feature>
<reference evidence="2 3" key="1">
    <citation type="submission" date="2018-03" db="EMBL/GenBank/DDBJ databases">
        <title>Genomic Encyclopedia of Archaeal and Bacterial Type Strains, Phase II (KMG-II): from individual species to whole genera.</title>
        <authorList>
            <person name="Goeker M."/>
        </authorList>
    </citation>
    <scope>NUCLEOTIDE SEQUENCE [LARGE SCALE GENOMIC DNA]</scope>
    <source>
        <strain evidence="2 3">DSM 28229</strain>
    </source>
</reference>
<dbReference type="AlphaFoldDB" id="A0A315ZB71"/>
<evidence type="ECO:0000313" key="2">
    <source>
        <dbReference type="EMBL" id="PWJ42825.1"/>
    </source>
</evidence>
<feature type="transmembrane region" description="Helical" evidence="1">
    <location>
        <begin position="61"/>
        <end position="82"/>
    </location>
</feature>
<keyword evidence="1" id="KW-0472">Membrane</keyword>
<proteinExistence type="predicted"/>
<gene>
    <name evidence="2" type="ORF">BC781_102371</name>
</gene>
<protein>
    <submittedName>
        <fullName evidence="2">Uncharacterized protein</fullName>
    </submittedName>
</protein>
<organism evidence="2 3">
    <name type="scientific">Sediminitomix flava</name>
    <dbReference type="NCBI Taxonomy" id="379075"/>
    <lineage>
        <taxon>Bacteria</taxon>
        <taxon>Pseudomonadati</taxon>
        <taxon>Bacteroidota</taxon>
        <taxon>Cytophagia</taxon>
        <taxon>Cytophagales</taxon>
        <taxon>Flammeovirgaceae</taxon>
        <taxon>Sediminitomix</taxon>
    </lineage>
</organism>
<keyword evidence="1" id="KW-0812">Transmembrane</keyword>
<comment type="caution">
    <text evidence="2">The sequence shown here is derived from an EMBL/GenBank/DDBJ whole genome shotgun (WGS) entry which is preliminary data.</text>
</comment>
<keyword evidence="3" id="KW-1185">Reference proteome</keyword>
<accession>A0A315ZB71</accession>
<name>A0A315ZB71_SEDFL</name>
<dbReference type="RefSeq" id="WP_109616948.1">
    <property type="nucleotide sequence ID" value="NZ_QGDO01000002.1"/>
</dbReference>
<keyword evidence="1" id="KW-1133">Transmembrane helix</keyword>
<sequence>MYKIAQNLILRFDGKSLDQVGTDKYRNRTIQKKIIESIILGIDLFLIGADFFEGLTIEYDILLFIQVFTGTIIGSDLMFNFIPTERKRFFIHLDEEKFSFKTKALLKPKVIPLKKVRKLHVELDTLIFQMFGGKKIRFFANNINFDNEKKELLHSKIIETLQQKGVQVTVSERKQKVLEKSGFNGVEELEVRDIYSR</sequence>
<dbReference type="Proteomes" id="UP000245535">
    <property type="component" value="Unassembled WGS sequence"/>
</dbReference>
<evidence type="ECO:0000256" key="1">
    <source>
        <dbReference type="SAM" id="Phobius"/>
    </source>
</evidence>
<dbReference type="EMBL" id="QGDO01000002">
    <property type="protein sequence ID" value="PWJ42825.1"/>
    <property type="molecule type" value="Genomic_DNA"/>
</dbReference>
<evidence type="ECO:0000313" key="3">
    <source>
        <dbReference type="Proteomes" id="UP000245535"/>
    </source>
</evidence>